<dbReference type="Proteomes" id="UP000289132">
    <property type="component" value="Unassembled WGS sequence"/>
</dbReference>
<evidence type="ECO:0000313" key="2">
    <source>
        <dbReference type="EMBL" id="RXJ92154.1"/>
    </source>
</evidence>
<accession>A0ABY0EWZ1</accession>
<proteinExistence type="predicted"/>
<feature type="transmembrane region" description="Helical" evidence="1">
    <location>
        <begin position="53"/>
        <end position="72"/>
    </location>
</feature>
<feature type="transmembrane region" description="Helical" evidence="1">
    <location>
        <begin position="246"/>
        <end position="269"/>
    </location>
</feature>
<feature type="transmembrane region" description="Helical" evidence="1">
    <location>
        <begin position="171"/>
        <end position="194"/>
    </location>
</feature>
<name>A0ABY0EWZ1_9BACT</name>
<comment type="caution">
    <text evidence="2">The sequence shown here is derived from an EMBL/GenBank/DDBJ whole genome shotgun (WGS) entry which is preliminary data.</text>
</comment>
<keyword evidence="3" id="KW-1185">Reference proteome</keyword>
<organism evidence="2 3">
    <name type="scientific">Aliarcobacter trophiarum LMG 25534</name>
    <dbReference type="NCBI Taxonomy" id="1032241"/>
    <lineage>
        <taxon>Bacteria</taxon>
        <taxon>Pseudomonadati</taxon>
        <taxon>Campylobacterota</taxon>
        <taxon>Epsilonproteobacteria</taxon>
        <taxon>Campylobacterales</taxon>
        <taxon>Arcobacteraceae</taxon>
        <taxon>Aliarcobacter</taxon>
    </lineage>
</organism>
<dbReference type="PANTHER" id="PTHR43471">
    <property type="entry name" value="ABC TRANSPORTER PERMEASE"/>
    <property type="match status" value="1"/>
</dbReference>
<keyword evidence="1" id="KW-0472">Membrane</keyword>
<protein>
    <submittedName>
        <fullName evidence="2">ABC transporter permease</fullName>
    </submittedName>
</protein>
<sequence length="275" mass="30957">MRNLFLVFKTDMSEALRSKWFLVYSLVFGGIIALFFITGITESRIQGFSGLSRLLLIFIEICIVIVPIFILINTVRTIAGERDSNILEYMLSFPISLKEYFFGKLLGKLFSVTLPIIGALILALFWSLFKGATIPWGIFFYYMALIVSINICFLGLSFFISSIVKTQEVALGIAFFVWLFLLALIDLLLIGFLIKTTASPELVYSIALANPLQVFRIGAIALFDPELSVIGPASYFILDEFGKELISIYCLVYPAVIGMLFSIFGYLIFKRKDLV</sequence>
<keyword evidence="1" id="KW-1133">Transmembrane helix</keyword>
<evidence type="ECO:0000313" key="3">
    <source>
        <dbReference type="Proteomes" id="UP000289132"/>
    </source>
</evidence>
<evidence type="ECO:0000256" key="1">
    <source>
        <dbReference type="SAM" id="Phobius"/>
    </source>
</evidence>
<feature type="transmembrane region" description="Helical" evidence="1">
    <location>
        <begin position="138"/>
        <end position="159"/>
    </location>
</feature>
<dbReference type="RefSeq" id="WP_115429415.1">
    <property type="nucleotide sequence ID" value="NZ_CP031367.1"/>
</dbReference>
<feature type="transmembrane region" description="Helical" evidence="1">
    <location>
        <begin position="105"/>
        <end position="126"/>
    </location>
</feature>
<gene>
    <name evidence="2" type="ORF">CRU87_04590</name>
</gene>
<feature type="transmembrane region" description="Helical" evidence="1">
    <location>
        <begin position="21"/>
        <end position="41"/>
    </location>
</feature>
<dbReference type="Pfam" id="PF12679">
    <property type="entry name" value="ABC2_membrane_2"/>
    <property type="match status" value="1"/>
</dbReference>
<reference evidence="2 3" key="1">
    <citation type="submission" date="2017-10" db="EMBL/GenBank/DDBJ databases">
        <title>Genomics of the genus Arcobacter.</title>
        <authorList>
            <person name="Perez-Cataluna A."/>
            <person name="Figueras M.J."/>
        </authorList>
    </citation>
    <scope>NUCLEOTIDE SEQUENCE [LARGE SCALE GENOMIC DNA]</scope>
    <source>
        <strain evidence="2 3">LMG 25534</strain>
    </source>
</reference>
<dbReference type="EMBL" id="PDKD01000005">
    <property type="protein sequence ID" value="RXJ92154.1"/>
    <property type="molecule type" value="Genomic_DNA"/>
</dbReference>
<keyword evidence="1" id="KW-0812">Transmembrane</keyword>